<sequence length="730" mass="81182">MMLLLIFLSLVLISSASPPDWLIETIETDVTLTSPDNSTLVLSNGLVTRQFLISPNFGTVDYRSESAGRSLLRYIGTEATITLDGQQYNIGGLSGSSGTHAYLNRSSVQIVADPNAFQYTGHSQSDPTAPFHWEPGIRFSPKTSNWPPKGLHLQVDFKAPASVKVPSHGQVSVSLHYELYQGVPIMSKWMSVQYSNTTPVAPIKINALNVEYLAVQKPYAPWNYGSSPHPWDMGTGMTGSWLYVETDQAHGTVVQFNSDPAVGASPGASEPLLVCTYYQGGPGVLMANVPNVSSYLTQFDSFRVLELLTDTDDRERVALSRHRMTRLLAPHTQENPIFFHATDNSPTGFQNGVNQMVDVGFEMYIYSFGSGFNMESTSSDYIKQIKANIDYAHSKGIEVGGYDLICLEKGHGGYGGNVGDQWDAIDPSSQKPTANACFASGWYDKISGIMTNFINQTGLSMVETDGPYGGETCASTTHDHHIGNDDSIYWQTRLQGELYKTLKDSNVFINQPDNFFYQGGNKVGMGYNENQYSLPRRQDLLVSRQGMYDDTYHFIPTQGWMFVPIVDYHGGGAAAMFEPLETNILDYEWAFAQYLGYGVAACYRGNVLYDGPNSKAVVTKWVSFYKKYRDILISDIVHVRRPDMQDIDAILHVNPFIDNRGLAMVYNPTLYTLSRNLTLPLYYTGLKTSATIYQEGQEPGQAYNLEQDYSVSLSLKMEPQTITWFLIKAT</sequence>
<feature type="chain" id="PRO_5042873432" description="Alpha-galactosidase" evidence="1">
    <location>
        <begin position="17"/>
        <end position="730"/>
    </location>
</feature>
<evidence type="ECO:0000256" key="1">
    <source>
        <dbReference type="SAM" id="SignalP"/>
    </source>
</evidence>
<reference evidence="3" key="1">
    <citation type="journal article" date="2010" name="Nature">
        <title>The Amphimedon queenslandica genome and the evolution of animal complexity.</title>
        <authorList>
            <person name="Srivastava M."/>
            <person name="Simakov O."/>
            <person name="Chapman J."/>
            <person name="Fahey B."/>
            <person name="Gauthier M.E."/>
            <person name="Mitros T."/>
            <person name="Richards G.S."/>
            <person name="Conaco C."/>
            <person name="Dacre M."/>
            <person name="Hellsten U."/>
            <person name="Larroux C."/>
            <person name="Putnam N.H."/>
            <person name="Stanke M."/>
            <person name="Adamska M."/>
            <person name="Darling A."/>
            <person name="Degnan S.M."/>
            <person name="Oakley T.H."/>
            <person name="Plachetzki D.C."/>
            <person name="Zhai Y."/>
            <person name="Adamski M."/>
            <person name="Calcino A."/>
            <person name="Cummins S.F."/>
            <person name="Goodstein D.M."/>
            <person name="Harris C."/>
            <person name="Jackson D.J."/>
            <person name="Leys S.P."/>
            <person name="Shu S."/>
            <person name="Woodcroft B.J."/>
            <person name="Vervoort M."/>
            <person name="Kosik K.S."/>
            <person name="Manning G."/>
            <person name="Degnan B.M."/>
            <person name="Rokhsar D.S."/>
        </authorList>
    </citation>
    <scope>NUCLEOTIDE SEQUENCE [LARGE SCALE GENOMIC DNA]</scope>
</reference>
<dbReference type="Proteomes" id="UP000007879">
    <property type="component" value="Unassembled WGS sequence"/>
</dbReference>
<reference evidence="2" key="2">
    <citation type="submission" date="2024-06" db="UniProtKB">
        <authorList>
            <consortium name="EnsemblMetazoa"/>
        </authorList>
    </citation>
    <scope>IDENTIFICATION</scope>
</reference>
<keyword evidence="1" id="KW-0732">Signal</keyword>
<evidence type="ECO:0000313" key="3">
    <source>
        <dbReference type="Proteomes" id="UP000007879"/>
    </source>
</evidence>
<dbReference type="AlphaFoldDB" id="A0AAN0J0U2"/>
<proteinExistence type="predicted"/>
<protein>
    <recommendedName>
        <fullName evidence="4">Alpha-galactosidase</fullName>
    </recommendedName>
</protein>
<dbReference type="EnsemblMetazoa" id="XM_019994789.1">
    <property type="protein sequence ID" value="XP_019850348.1"/>
    <property type="gene ID" value="LOC109581048"/>
</dbReference>
<keyword evidence="3" id="KW-1185">Reference proteome</keyword>
<dbReference type="GeneID" id="109581048"/>
<evidence type="ECO:0008006" key="4">
    <source>
        <dbReference type="Google" id="ProtNLM"/>
    </source>
</evidence>
<organism evidence="2 3">
    <name type="scientific">Amphimedon queenslandica</name>
    <name type="common">Sponge</name>
    <dbReference type="NCBI Taxonomy" id="400682"/>
    <lineage>
        <taxon>Eukaryota</taxon>
        <taxon>Metazoa</taxon>
        <taxon>Porifera</taxon>
        <taxon>Demospongiae</taxon>
        <taxon>Heteroscleromorpha</taxon>
        <taxon>Haplosclerida</taxon>
        <taxon>Niphatidae</taxon>
        <taxon>Amphimedon</taxon>
    </lineage>
</organism>
<name>A0AAN0J0U2_AMPQE</name>
<evidence type="ECO:0000313" key="2">
    <source>
        <dbReference type="EnsemblMetazoa" id="XP_019850348.1"/>
    </source>
</evidence>
<feature type="signal peptide" evidence="1">
    <location>
        <begin position="1"/>
        <end position="16"/>
    </location>
</feature>
<dbReference type="KEGG" id="aqu:109581048"/>
<accession>A0AAN0J0U2</accession>
<dbReference type="RefSeq" id="XP_019850348.1">
    <property type="nucleotide sequence ID" value="XM_019994789.1"/>
</dbReference>